<protein>
    <recommendedName>
        <fullName evidence="5 7">Actin-related protein 2/3 complex subunit 5</fullName>
    </recommendedName>
</protein>
<dbReference type="PIRSF" id="PIRSF039096">
    <property type="entry name" value="p16-ARC"/>
    <property type="match status" value="1"/>
</dbReference>
<dbReference type="GO" id="GO:0034314">
    <property type="term" value="P:Arp2/3 complex-mediated actin nucleation"/>
    <property type="evidence" value="ECO:0007669"/>
    <property type="project" value="InterPro"/>
</dbReference>
<keyword evidence="9" id="KW-1185">Reference proteome</keyword>
<gene>
    <name evidence="8" type="ORF">MKK02DRAFT_18710</name>
</gene>
<dbReference type="InterPro" id="IPR006789">
    <property type="entry name" value="ARPC5"/>
</dbReference>
<dbReference type="Proteomes" id="UP001164286">
    <property type="component" value="Unassembled WGS sequence"/>
</dbReference>
<dbReference type="PANTHER" id="PTHR12644">
    <property type="entry name" value="ARP2/3 COMPLEX 16 KD SUBUNIT P16-ARC"/>
    <property type="match status" value="1"/>
</dbReference>
<sequence>MAEYAFRKIDIDALDEDTLLREDLVEPDPRGPDGVLADAKRKSGEVRTAVAQNNIAGALAAILSDPPYGADVDEARALTISALQLILNSTRSSEIAATLKNLTPEQQDHLMSYLYKGMAGLGSKSGAGGEVSGSVLLTWHEKLTEVAGVGCIVRVMTDRRTL</sequence>
<dbReference type="GO" id="GO:0005885">
    <property type="term" value="C:Arp2/3 protein complex"/>
    <property type="evidence" value="ECO:0007669"/>
    <property type="project" value="InterPro"/>
</dbReference>
<dbReference type="InterPro" id="IPR036743">
    <property type="entry name" value="ARPC5_sf"/>
</dbReference>
<dbReference type="RefSeq" id="XP_052949534.1">
    <property type="nucleotide sequence ID" value="XM_053085997.1"/>
</dbReference>
<proteinExistence type="inferred from homology"/>
<dbReference type="GO" id="GO:0030833">
    <property type="term" value="P:regulation of actin filament polymerization"/>
    <property type="evidence" value="ECO:0007669"/>
    <property type="project" value="InterPro"/>
</dbReference>
<reference evidence="8" key="1">
    <citation type="journal article" date="2022" name="G3 (Bethesda)">
        <title>High quality genome of the basidiomycete yeast Dioszegia hungarica PDD-24b-2 isolated from cloud water.</title>
        <authorList>
            <person name="Jarrige D."/>
            <person name="Haridas S."/>
            <person name="Bleykasten-Grosshans C."/>
            <person name="Joly M."/>
            <person name="Nadalig T."/>
            <person name="Sancelme M."/>
            <person name="Vuilleumier S."/>
            <person name="Grigoriev I.V."/>
            <person name="Amato P."/>
            <person name="Bringel F."/>
        </authorList>
    </citation>
    <scope>NUCLEOTIDE SEQUENCE</scope>
    <source>
        <strain evidence="8">PDD-24b-2</strain>
    </source>
</reference>
<dbReference type="EMBL" id="JAKWFO010000001">
    <property type="protein sequence ID" value="KAI9639757.1"/>
    <property type="molecule type" value="Genomic_DNA"/>
</dbReference>
<evidence type="ECO:0000256" key="1">
    <source>
        <dbReference type="ARBA" id="ARBA00004245"/>
    </source>
</evidence>
<comment type="caution">
    <text evidence="8">The sequence shown here is derived from an EMBL/GenBank/DDBJ whole genome shotgun (WGS) entry which is preliminary data.</text>
</comment>
<accession>A0AA38HG29</accession>
<comment type="function">
    <text evidence="7">Functions as component of the Arp2/3 complex which is involved in regulation of actin polymerization and together with an activating nucleation-promoting factor (NPF) mediates the formation of branched actin networks. Arp2/3 complex plays a critical role in the control of cell morphogenesis via the modulation of cell polarity development.</text>
</comment>
<name>A0AA38HG29_9TREE</name>
<dbReference type="FunFam" id="1.25.40.190:FF:000003">
    <property type="entry name" value="Actin-related protein 2/3 complex subunit 5"/>
    <property type="match status" value="1"/>
</dbReference>
<dbReference type="SUPFAM" id="SSF69103">
    <property type="entry name" value="Arp2/3 complex 16 kDa subunit ARPC5"/>
    <property type="match status" value="1"/>
</dbReference>
<dbReference type="AlphaFoldDB" id="A0AA38HG29"/>
<keyword evidence="4 7" id="KW-0206">Cytoskeleton</keyword>
<evidence type="ECO:0000313" key="9">
    <source>
        <dbReference type="Proteomes" id="UP001164286"/>
    </source>
</evidence>
<dbReference type="Pfam" id="PF04699">
    <property type="entry name" value="P16-Arc"/>
    <property type="match status" value="1"/>
</dbReference>
<evidence type="ECO:0000256" key="6">
    <source>
        <dbReference type="ARBA" id="ARBA00060329"/>
    </source>
</evidence>
<dbReference type="Gene3D" id="1.25.40.190">
    <property type="entry name" value="Actin-related protein 2/3 complex subunit 5"/>
    <property type="match status" value="1"/>
</dbReference>
<dbReference type="GO" id="GO:0044396">
    <property type="term" value="P:actin cortical patch organization"/>
    <property type="evidence" value="ECO:0007669"/>
    <property type="project" value="UniProtKB-ARBA"/>
</dbReference>
<evidence type="ECO:0000256" key="4">
    <source>
        <dbReference type="ARBA" id="ARBA00023212"/>
    </source>
</evidence>
<comment type="function">
    <text evidence="6">Functions as a component of the Arp2/3 complex which is involved in regulation of actin polymerization and together with an activating nucleation-promoting factor (NPF) mediates the formation of branched actin networks.</text>
</comment>
<comment type="similarity">
    <text evidence="2 7">Belongs to the ARPC5 family.</text>
</comment>
<evidence type="ECO:0000256" key="7">
    <source>
        <dbReference type="RuleBase" id="RU004301"/>
    </source>
</evidence>
<evidence type="ECO:0000256" key="5">
    <source>
        <dbReference type="ARBA" id="ARBA00040214"/>
    </source>
</evidence>
<organism evidence="8 9">
    <name type="scientific">Dioszegia hungarica</name>
    <dbReference type="NCBI Taxonomy" id="4972"/>
    <lineage>
        <taxon>Eukaryota</taxon>
        <taxon>Fungi</taxon>
        <taxon>Dikarya</taxon>
        <taxon>Basidiomycota</taxon>
        <taxon>Agaricomycotina</taxon>
        <taxon>Tremellomycetes</taxon>
        <taxon>Tremellales</taxon>
        <taxon>Bulleribasidiaceae</taxon>
        <taxon>Dioszegia</taxon>
    </lineage>
</organism>
<evidence type="ECO:0000256" key="3">
    <source>
        <dbReference type="ARBA" id="ARBA00022490"/>
    </source>
</evidence>
<evidence type="ECO:0000313" key="8">
    <source>
        <dbReference type="EMBL" id="KAI9639757.1"/>
    </source>
</evidence>
<evidence type="ECO:0000256" key="2">
    <source>
        <dbReference type="ARBA" id="ARBA00006084"/>
    </source>
</evidence>
<dbReference type="GeneID" id="77725198"/>
<keyword evidence="3" id="KW-0963">Cytoplasm</keyword>
<comment type="subcellular location">
    <subcellularLocation>
        <location evidence="1">Cytoplasm</location>
        <location evidence="1">Cytoskeleton</location>
    </subcellularLocation>
</comment>